<feature type="region of interest" description="Disordered" evidence="4">
    <location>
        <begin position="1"/>
        <end position="25"/>
    </location>
</feature>
<dbReference type="SUPFAM" id="SSF47762">
    <property type="entry name" value="PAH2 domain"/>
    <property type="match status" value="1"/>
</dbReference>
<evidence type="ECO:0000313" key="5">
    <source>
        <dbReference type="EMBL" id="KAJ5069765.1"/>
    </source>
</evidence>
<dbReference type="GO" id="GO:0005634">
    <property type="term" value="C:nucleus"/>
    <property type="evidence" value="ECO:0007669"/>
    <property type="project" value="UniProtKB-SubCell"/>
</dbReference>
<evidence type="ECO:0000256" key="3">
    <source>
        <dbReference type="PROSITE-ProRule" id="PRU00810"/>
    </source>
</evidence>
<dbReference type="EMBL" id="JAPDFW010000103">
    <property type="protein sequence ID" value="KAJ5069765.1"/>
    <property type="molecule type" value="Genomic_DNA"/>
</dbReference>
<dbReference type="GO" id="GO:0006355">
    <property type="term" value="P:regulation of DNA-templated transcription"/>
    <property type="evidence" value="ECO:0007669"/>
    <property type="project" value="InterPro"/>
</dbReference>
<dbReference type="InterPro" id="IPR003822">
    <property type="entry name" value="PAH"/>
</dbReference>
<keyword evidence="2 3" id="KW-0539">Nucleus</keyword>
<comment type="caution">
    <text evidence="5">The sequence shown here is derived from an EMBL/GenBank/DDBJ whole genome shotgun (WGS) entry which is preliminary data.</text>
</comment>
<feature type="compositionally biased region" description="Polar residues" evidence="4">
    <location>
        <begin position="14"/>
        <end position="25"/>
    </location>
</feature>
<dbReference type="Proteomes" id="UP001149090">
    <property type="component" value="Unassembled WGS sequence"/>
</dbReference>
<comment type="subcellular location">
    <subcellularLocation>
        <location evidence="1 3">Nucleus</location>
    </subcellularLocation>
</comment>
<sequence length="858" mass="101797">MNSNTKKSEKTKQNSKNTQNTDIIIEQTPNTNKDEENILDFTLALDFVNEVDQIFHGDSKKFEEFDQIIREINSEKTNPVRAYFRLIYLLENNTELLQKLNHFLIPEYKIDVELIRNLNKTIEMLRTIKEHLIPSDLEQFYRAYLARYNYPNLEKDVKNILQKYNRISIDFKSLFYSRKIFLHLEDERLNALTQLKQLSTPSQFQNLLKSLHLFSIKIINRKSLDILIENIFKDFPDCLNFAKFLIPPPLSVFDINIDSLPKITSSYYKLPNNMNFPSANILSKEINTQIISESPIKKLFPNEEMRSTNLMVSLEENLTQPDILINMADTLLDFMNQIASKTSNINDLINQILAKFTQPQYKEFLNVGGNGLLILLDKIKDSNQKTFLQLFHYLFFDLVSKKQYLLQNRKAIFHQILFNQSQRLVSQLTDLISSLHDRYFRFFSREYRFSSFFKNFYQKNQNFEKFSFFSFSRSEKIYSLNDQETMIELFDTINRLNQKPNFLIQILTKIIQKKPNYARFIPNFPNNKDTISHGPKMNHLSSHHPTSFLYQMNPIIVPFNEPTRNNPNQFFAFQNNLISSQIFSQNQIASISSQISTIINIFSSLFISKKKTQKNPVFSPINLFSKNSDFLNSDNNFSEKINISQQSQNENIDNRLLDNQENQNNESNSKIPKALYFDQFFILFGKDYFKFCFLHKVFKLIFQEILHNSFSTKSKQFIKLFEYENLKKENSLEDYFLHSLSINNPKRKLFQFSSEISKSNVQFKIIFFHVLNFSQELEEIDVQNIMKTKRHRKFVSKFSIRKKYPSYSLFLPRNLPSKISMKGIITRNSLEFFILYRKIHYLVSTEDFFIRFGCLKKN</sequence>
<gene>
    <name evidence="5" type="ORF">M0811_02342</name>
</gene>
<dbReference type="AlphaFoldDB" id="A0A9Q0LD98"/>
<reference evidence="5" key="1">
    <citation type="submission" date="2022-10" db="EMBL/GenBank/DDBJ databases">
        <title>Novel sulphate-reducing endosymbionts in the free-living metamonad Anaeramoeba.</title>
        <authorList>
            <person name="Jerlstrom-Hultqvist J."/>
            <person name="Cepicka I."/>
            <person name="Gallot-Lavallee L."/>
            <person name="Salas-Leiva D."/>
            <person name="Curtis B.A."/>
            <person name="Zahonova K."/>
            <person name="Pipaliya S."/>
            <person name="Dacks J."/>
            <person name="Roger A.J."/>
        </authorList>
    </citation>
    <scope>NUCLEOTIDE SEQUENCE</scope>
    <source>
        <strain evidence="5">BMAN</strain>
    </source>
</reference>
<evidence type="ECO:0000256" key="4">
    <source>
        <dbReference type="SAM" id="MobiDB-lite"/>
    </source>
</evidence>
<accession>A0A9Q0LD98</accession>
<proteinExistence type="predicted"/>
<dbReference type="InterPro" id="IPR036600">
    <property type="entry name" value="PAH_sf"/>
</dbReference>
<dbReference type="PROSITE" id="PS51477">
    <property type="entry name" value="PAH"/>
    <property type="match status" value="1"/>
</dbReference>
<organism evidence="5 6">
    <name type="scientific">Anaeramoeba ignava</name>
    <name type="common">Anaerobic marine amoeba</name>
    <dbReference type="NCBI Taxonomy" id="1746090"/>
    <lineage>
        <taxon>Eukaryota</taxon>
        <taxon>Metamonada</taxon>
        <taxon>Anaeramoebidae</taxon>
        <taxon>Anaeramoeba</taxon>
    </lineage>
</organism>
<protein>
    <submittedName>
        <fullName evidence="5">Sin3b-related</fullName>
    </submittedName>
</protein>
<evidence type="ECO:0000256" key="1">
    <source>
        <dbReference type="ARBA" id="ARBA00004123"/>
    </source>
</evidence>
<evidence type="ECO:0000313" key="6">
    <source>
        <dbReference type="Proteomes" id="UP001149090"/>
    </source>
</evidence>
<feature type="compositionally biased region" description="Basic and acidic residues" evidence="4">
    <location>
        <begin position="1"/>
        <end position="12"/>
    </location>
</feature>
<dbReference type="Gene3D" id="1.20.1160.11">
    <property type="entry name" value="Paired amphipathic helix"/>
    <property type="match status" value="1"/>
</dbReference>
<keyword evidence="6" id="KW-1185">Reference proteome</keyword>
<evidence type="ECO:0000256" key="2">
    <source>
        <dbReference type="ARBA" id="ARBA00023242"/>
    </source>
</evidence>
<name>A0A9Q0LD98_ANAIG</name>